<name>A0ABN9SQS8_9DINO</name>
<gene>
    <name evidence="4" type="ORF">PCOR1329_LOCUS31704</name>
</gene>
<dbReference type="Gene3D" id="3.30.420.210">
    <property type="entry name" value="SEP domain"/>
    <property type="match status" value="1"/>
</dbReference>
<evidence type="ECO:0008006" key="6">
    <source>
        <dbReference type="Google" id="ProtNLM"/>
    </source>
</evidence>
<evidence type="ECO:0000256" key="1">
    <source>
        <dbReference type="SAM" id="MobiDB-lite"/>
    </source>
</evidence>
<evidence type="ECO:0000259" key="2">
    <source>
        <dbReference type="PROSITE" id="PS50033"/>
    </source>
</evidence>
<dbReference type="PANTHER" id="PTHR23333">
    <property type="entry name" value="UBX DOMAIN CONTAINING PROTEIN"/>
    <property type="match status" value="1"/>
</dbReference>
<dbReference type="PANTHER" id="PTHR23333:SF20">
    <property type="entry name" value="NSFL1 COFACTOR P47"/>
    <property type="match status" value="1"/>
</dbReference>
<dbReference type="SUPFAM" id="SSF54236">
    <property type="entry name" value="Ubiquitin-like"/>
    <property type="match status" value="1"/>
</dbReference>
<protein>
    <recommendedName>
        <fullName evidence="6">UBX domain-containing protein</fullName>
    </recommendedName>
</protein>
<organism evidence="4 5">
    <name type="scientific">Prorocentrum cordatum</name>
    <dbReference type="NCBI Taxonomy" id="2364126"/>
    <lineage>
        <taxon>Eukaryota</taxon>
        <taxon>Sar</taxon>
        <taxon>Alveolata</taxon>
        <taxon>Dinophyceae</taxon>
        <taxon>Prorocentrales</taxon>
        <taxon>Prorocentraceae</taxon>
        <taxon>Prorocentrum</taxon>
    </lineage>
</organism>
<dbReference type="InterPro" id="IPR001012">
    <property type="entry name" value="UBX_dom"/>
</dbReference>
<accession>A0ABN9SQS8</accession>
<dbReference type="Proteomes" id="UP001189429">
    <property type="component" value="Unassembled WGS sequence"/>
</dbReference>
<evidence type="ECO:0000259" key="3">
    <source>
        <dbReference type="PROSITE" id="PS51399"/>
    </source>
</evidence>
<proteinExistence type="predicted"/>
<dbReference type="InterPro" id="IPR012989">
    <property type="entry name" value="SEP_domain"/>
</dbReference>
<feature type="region of interest" description="Disordered" evidence="1">
    <location>
        <begin position="1"/>
        <end position="20"/>
    </location>
</feature>
<evidence type="ECO:0000313" key="5">
    <source>
        <dbReference type="Proteomes" id="UP001189429"/>
    </source>
</evidence>
<feature type="domain" description="UBX" evidence="2">
    <location>
        <begin position="144"/>
        <end position="224"/>
    </location>
</feature>
<reference evidence="4" key="1">
    <citation type="submission" date="2023-10" db="EMBL/GenBank/DDBJ databases">
        <authorList>
            <person name="Chen Y."/>
            <person name="Shah S."/>
            <person name="Dougan E. K."/>
            <person name="Thang M."/>
            <person name="Chan C."/>
        </authorList>
    </citation>
    <scope>NUCLEOTIDE SEQUENCE [LARGE SCALE GENOMIC DNA]</scope>
</reference>
<dbReference type="InterPro" id="IPR029071">
    <property type="entry name" value="Ubiquitin-like_domsf"/>
</dbReference>
<evidence type="ECO:0000313" key="4">
    <source>
        <dbReference type="EMBL" id="CAK0834228.1"/>
    </source>
</evidence>
<dbReference type="Gene3D" id="3.10.20.90">
    <property type="entry name" value="Phosphatidylinositol 3-kinase Catalytic Subunit, Chain A, domain 1"/>
    <property type="match status" value="1"/>
</dbReference>
<dbReference type="Pfam" id="PF00789">
    <property type="entry name" value="UBX"/>
    <property type="match status" value="1"/>
</dbReference>
<comment type="caution">
    <text evidence="4">The sequence shown here is derived from an EMBL/GenBank/DDBJ whole genome shotgun (WGS) entry which is preliminary data.</text>
</comment>
<dbReference type="SUPFAM" id="SSF102848">
    <property type="entry name" value="NSFL1 (p97 ATPase) cofactor p47, SEP domain"/>
    <property type="match status" value="1"/>
</dbReference>
<dbReference type="Pfam" id="PF08059">
    <property type="entry name" value="SEP"/>
    <property type="match status" value="1"/>
</dbReference>
<dbReference type="PROSITE" id="PS50033">
    <property type="entry name" value="UBX"/>
    <property type="match status" value="1"/>
</dbReference>
<keyword evidence="5" id="KW-1185">Reference proteome</keyword>
<dbReference type="EMBL" id="CAUYUJ010012570">
    <property type="protein sequence ID" value="CAK0834228.1"/>
    <property type="molecule type" value="Genomic_DNA"/>
</dbReference>
<dbReference type="PROSITE" id="PS51399">
    <property type="entry name" value="SEP"/>
    <property type="match status" value="1"/>
</dbReference>
<sequence>MTKSRRGPMPKLPELKPLRSYDTPENKKFIELVKAGRVPEELQKKDAEGKPIPLTFGIEDARPMSYEELDRRIKQMKKMEADDEQARRAPSPSCAPTLFAGAGQTLSSGATPRAAGGASASGGPGADPALLQLIDAGPAPCADESKPSTAIQLRLSSGARAKVTLNLDHTVADVWRAVADLMGHAAFRAASNHALSAGFPPKQLTDPAATLQAADLKNASVTHRCQ</sequence>
<feature type="compositionally biased region" description="Low complexity" evidence="1">
    <location>
        <begin position="107"/>
        <end position="118"/>
    </location>
</feature>
<dbReference type="InterPro" id="IPR036241">
    <property type="entry name" value="NSFL1C_SEP_dom_sf"/>
</dbReference>
<feature type="region of interest" description="Disordered" evidence="1">
    <location>
        <begin position="82"/>
        <end position="123"/>
    </location>
</feature>
<feature type="domain" description="SEP" evidence="3">
    <location>
        <begin position="1"/>
        <end position="67"/>
    </location>
</feature>